<protein>
    <submittedName>
        <fullName evidence="2">Chromosome partitioning protein ParA</fullName>
    </submittedName>
</protein>
<dbReference type="InterPro" id="IPR025669">
    <property type="entry name" value="AAA_dom"/>
</dbReference>
<dbReference type="PANTHER" id="PTHR13696:SF52">
    <property type="entry name" value="PARA FAMILY PROTEIN CT_582"/>
    <property type="match status" value="1"/>
</dbReference>
<evidence type="ECO:0000259" key="1">
    <source>
        <dbReference type="Pfam" id="PF13614"/>
    </source>
</evidence>
<dbReference type="Pfam" id="PF13614">
    <property type="entry name" value="AAA_31"/>
    <property type="match status" value="1"/>
</dbReference>
<sequence>MGKTTTAINLAAALAVGGKKVLLVDIDPQGNASTGLGIDRAIRKGGSYALLAGDAALGALTLESGVENLTIVPSVEDLIGADLEFSQTERREFLLRDALAGDCAVDTVFIDCPPGLGLLTLNALVAADSVLVPLQAEFFALEGISQLMRTVDRVKRSLNPKLEVEGIVLTMTDKRNNLSEQVSNDVRGHFGAVVFDTAIPRNVRITEAPSHGVPVLLYDFRSVGAQAYLALAAEFLRRTRTRKGASV</sequence>
<dbReference type="SUPFAM" id="SSF52540">
    <property type="entry name" value="P-loop containing nucleoside triphosphate hydrolases"/>
    <property type="match status" value="1"/>
</dbReference>
<feature type="domain" description="AAA" evidence="1">
    <location>
        <begin position="2"/>
        <end position="164"/>
    </location>
</feature>
<keyword evidence="3" id="KW-1185">Reference proteome</keyword>
<dbReference type="PANTHER" id="PTHR13696">
    <property type="entry name" value="P-LOOP CONTAINING NUCLEOSIDE TRIPHOSPHATE HYDROLASE"/>
    <property type="match status" value="1"/>
</dbReference>
<organism evidence="2 3">
    <name type="scientific">Acidocella aquatica</name>
    <dbReference type="NCBI Taxonomy" id="1922313"/>
    <lineage>
        <taxon>Bacteria</taxon>
        <taxon>Pseudomonadati</taxon>
        <taxon>Pseudomonadota</taxon>
        <taxon>Alphaproteobacteria</taxon>
        <taxon>Acetobacterales</taxon>
        <taxon>Acidocellaceae</taxon>
        <taxon>Acidocella</taxon>
    </lineage>
</organism>
<proteinExistence type="predicted"/>
<dbReference type="Proteomes" id="UP001156641">
    <property type="component" value="Unassembled WGS sequence"/>
</dbReference>
<evidence type="ECO:0000313" key="2">
    <source>
        <dbReference type="EMBL" id="GLR67632.1"/>
    </source>
</evidence>
<comment type="caution">
    <text evidence="2">The sequence shown here is derived from an EMBL/GenBank/DDBJ whole genome shotgun (WGS) entry which is preliminary data.</text>
</comment>
<reference evidence="3" key="1">
    <citation type="journal article" date="2019" name="Int. J. Syst. Evol. Microbiol.">
        <title>The Global Catalogue of Microorganisms (GCM) 10K type strain sequencing project: providing services to taxonomists for standard genome sequencing and annotation.</title>
        <authorList>
            <consortium name="The Broad Institute Genomics Platform"/>
            <consortium name="The Broad Institute Genome Sequencing Center for Infectious Disease"/>
            <person name="Wu L."/>
            <person name="Ma J."/>
        </authorList>
    </citation>
    <scope>NUCLEOTIDE SEQUENCE [LARGE SCALE GENOMIC DNA]</scope>
    <source>
        <strain evidence="3">NBRC 112502</strain>
    </source>
</reference>
<dbReference type="InterPro" id="IPR027417">
    <property type="entry name" value="P-loop_NTPase"/>
</dbReference>
<accession>A0ABQ6A8M3</accession>
<dbReference type="EMBL" id="BSOS01000067">
    <property type="protein sequence ID" value="GLR67632.1"/>
    <property type="molecule type" value="Genomic_DNA"/>
</dbReference>
<dbReference type="CDD" id="cd02042">
    <property type="entry name" value="ParAB_family"/>
    <property type="match status" value="1"/>
</dbReference>
<gene>
    <name evidence="2" type="ORF">GCM10010909_23130</name>
</gene>
<name>A0ABQ6A8M3_9PROT</name>
<dbReference type="Gene3D" id="3.40.50.300">
    <property type="entry name" value="P-loop containing nucleotide triphosphate hydrolases"/>
    <property type="match status" value="1"/>
</dbReference>
<dbReference type="InterPro" id="IPR050678">
    <property type="entry name" value="DNA_Partitioning_ATPase"/>
</dbReference>
<evidence type="ECO:0000313" key="3">
    <source>
        <dbReference type="Proteomes" id="UP001156641"/>
    </source>
</evidence>